<dbReference type="PANTHER" id="PTHR40086">
    <property type="entry name" value="PHOSPHOTRANSFERASE YTMP-RELATED"/>
    <property type="match status" value="1"/>
</dbReference>
<dbReference type="Gene3D" id="3.30.200.20">
    <property type="entry name" value="Phosphorylase Kinase, domain 1"/>
    <property type="match status" value="1"/>
</dbReference>
<accession>B8CPQ4</accession>
<proteinExistence type="predicted"/>
<dbReference type="HOGENOM" id="CLU_778206_0_0_6"/>
<dbReference type="InterPro" id="IPR011009">
    <property type="entry name" value="Kinase-like_dom_sf"/>
</dbReference>
<keyword evidence="2" id="KW-1185">Reference proteome</keyword>
<protein>
    <submittedName>
        <fullName evidence="1">Aminoglycoside phosphotransferase</fullName>
    </submittedName>
</protein>
<dbReference type="Pfam" id="PF01633">
    <property type="entry name" value="Choline_kinase"/>
    <property type="match status" value="1"/>
</dbReference>
<dbReference type="RefSeq" id="WP_020912984.1">
    <property type="nucleotide sequence ID" value="NC_011566.1"/>
</dbReference>
<dbReference type="KEGG" id="swp:swp_2904"/>
<organism evidence="1 2">
    <name type="scientific">Shewanella piezotolerans (strain WP3 / JCM 13877)</name>
    <dbReference type="NCBI Taxonomy" id="225849"/>
    <lineage>
        <taxon>Bacteria</taxon>
        <taxon>Pseudomonadati</taxon>
        <taxon>Pseudomonadota</taxon>
        <taxon>Gammaproteobacteria</taxon>
        <taxon>Alteromonadales</taxon>
        <taxon>Shewanellaceae</taxon>
        <taxon>Shewanella</taxon>
    </lineage>
</organism>
<gene>
    <name evidence="1" type="ordered locus">swp_2904</name>
</gene>
<name>B8CPQ4_SHEPW</name>
<dbReference type="STRING" id="225849.swp_2904"/>
<dbReference type="SUPFAM" id="SSF56112">
    <property type="entry name" value="Protein kinase-like (PK-like)"/>
    <property type="match status" value="1"/>
</dbReference>
<dbReference type="OrthoDB" id="179763at2"/>
<dbReference type="InterPro" id="IPR052077">
    <property type="entry name" value="CcrZ_PhaseVar_Mediator"/>
</dbReference>
<dbReference type="Proteomes" id="UP000000753">
    <property type="component" value="Chromosome"/>
</dbReference>
<reference evidence="1 2" key="1">
    <citation type="journal article" date="2008" name="PLoS ONE">
        <title>Environmental adaptation: genomic analysis of the piezotolerant and psychrotolerant deep-sea iron reducing bacterium Shewanella piezotolerans WP3.</title>
        <authorList>
            <person name="Wang F."/>
            <person name="Wang J."/>
            <person name="Jian H."/>
            <person name="Zhang B."/>
            <person name="Li S."/>
            <person name="Wang F."/>
            <person name="Zeng X."/>
            <person name="Gao L."/>
            <person name="Bartlett D.H."/>
            <person name="Yu J."/>
            <person name="Hu S."/>
            <person name="Xiao X."/>
        </authorList>
    </citation>
    <scope>NUCLEOTIDE SEQUENCE [LARGE SCALE GENOMIC DNA]</scope>
    <source>
        <strain evidence="2">WP3 / JCM 13877</strain>
    </source>
</reference>
<evidence type="ECO:0000313" key="1">
    <source>
        <dbReference type="EMBL" id="ACJ29630.1"/>
    </source>
</evidence>
<dbReference type="PANTHER" id="PTHR40086:SF1">
    <property type="entry name" value="CELL CYCLE REGULATOR CCRZ"/>
    <property type="match status" value="1"/>
</dbReference>
<evidence type="ECO:0000313" key="2">
    <source>
        <dbReference type="Proteomes" id="UP000000753"/>
    </source>
</evidence>
<dbReference type="AlphaFoldDB" id="B8CPQ4"/>
<dbReference type="EMBL" id="CP000472">
    <property type="protein sequence ID" value="ACJ29630.1"/>
    <property type="molecule type" value="Genomic_DNA"/>
</dbReference>
<dbReference type="Gene3D" id="3.90.1200.10">
    <property type="match status" value="1"/>
</dbReference>
<dbReference type="eggNOG" id="COG0510">
    <property type="taxonomic scope" value="Bacteria"/>
</dbReference>
<sequence length="342" mass="38688">MSESLKQELAHYLIAAGLSQVSVIASLTQGLSNRNYYVRGIHASKKSESEWVLRLNSWASTQICDRRSEIAAWRDASEAGFAPDIVYVSPEKDFYLSQFLVQNNNRSWSDLNSANGSHPISNVAESWPKAEQLLLQLLNGLKRLPIPKNVITVEQQWQIYYSRLSQMQQQLLSQRSSSSSLSVAWLHQFDLLLAQEDVISEMLSLHERCLIKNQFSHRDLNPFNILVVQDRLNCIDFEYACSSHPLCDLASVISSHSLSSKQRQWLIESYLDNQPNLNHHAQDSIPAAVDLYWVFAVCWALQMASDSMMLDGKPNADTVKIKQAKSYLACASQYQTLIGSCS</sequence>